<dbReference type="Pfam" id="PF11136">
    <property type="entry name" value="DUF2889"/>
    <property type="match status" value="1"/>
</dbReference>
<dbReference type="EMBL" id="JAEPBG010000003">
    <property type="protein sequence ID" value="MBK4734893.1"/>
    <property type="molecule type" value="Genomic_DNA"/>
</dbReference>
<dbReference type="AlphaFoldDB" id="A0A934W6X2"/>
<keyword evidence="2" id="KW-1185">Reference proteome</keyword>
<gene>
    <name evidence="1" type="ORF">JJB74_09775</name>
</gene>
<dbReference type="InterPro" id="IPR021312">
    <property type="entry name" value="DUF2889"/>
</dbReference>
<comment type="caution">
    <text evidence="1">The sequence shown here is derived from an EMBL/GenBank/DDBJ whole genome shotgun (WGS) entry which is preliminary data.</text>
</comment>
<accession>A0A934W6X2</accession>
<dbReference type="RefSeq" id="WP_200591665.1">
    <property type="nucleotide sequence ID" value="NZ_JAEPBG010000003.1"/>
</dbReference>
<sequence>MPLPNSPVRREKKHTRAIRIDAYAREDGLWDIDANISDVKTRDVHAAAGVRVAGEPIHDLWLRLTIDTSMQIVDVAAVSDSTPYPGHCDTIGPDYRKLIGLNLMQGFRYEVKQRMGGIAGCTHLSELATILPTAAVQAFAGDVIPVRGEAGADGQAIKPFQLDRCHALRTDGAAVAQFYPRWATARPTKSTT</sequence>
<protein>
    <submittedName>
        <fullName evidence="1">DUF2889 domain-containing protein</fullName>
    </submittedName>
</protein>
<name>A0A934W6X2_9BURK</name>
<proteinExistence type="predicted"/>
<dbReference type="Proteomes" id="UP000622890">
    <property type="component" value="Unassembled WGS sequence"/>
</dbReference>
<evidence type="ECO:0000313" key="1">
    <source>
        <dbReference type="EMBL" id="MBK4734893.1"/>
    </source>
</evidence>
<evidence type="ECO:0000313" key="2">
    <source>
        <dbReference type="Proteomes" id="UP000622890"/>
    </source>
</evidence>
<reference evidence="1" key="1">
    <citation type="submission" date="2021-01" db="EMBL/GenBank/DDBJ databases">
        <title>Genome sequence of strain Noviherbaspirillum sp. DKR-6.</title>
        <authorList>
            <person name="Chaudhary D.K."/>
        </authorList>
    </citation>
    <scope>NUCLEOTIDE SEQUENCE</scope>
    <source>
        <strain evidence="1">DKR-6</strain>
    </source>
</reference>
<organism evidence="1 2">
    <name type="scientific">Noviherbaspirillum pedocola</name>
    <dbReference type="NCBI Taxonomy" id="2801341"/>
    <lineage>
        <taxon>Bacteria</taxon>
        <taxon>Pseudomonadati</taxon>
        <taxon>Pseudomonadota</taxon>
        <taxon>Betaproteobacteria</taxon>
        <taxon>Burkholderiales</taxon>
        <taxon>Oxalobacteraceae</taxon>
        <taxon>Noviherbaspirillum</taxon>
    </lineage>
</organism>